<dbReference type="FunFam" id="2.130.10.10:FF:000135">
    <property type="entry name" value="Apoptotic protease-activating factor 1"/>
    <property type="match status" value="1"/>
</dbReference>
<dbReference type="InterPro" id="IPR048975">
    <property type="entry name" value="WHD_APAF1"/>
</dbReference>
<dbReference type="PIRSF" id="PIRSF037646">
    <property type="entry name" value="Apop_pept_activating-1"/>
    <property type="match status" value="1"/>
</dbReference>
<dbReference type="FunFam" id="1.10.8.430:FF:000001">
    <property type="entry name" value="Apoptotic protease-activating factor 1"/>
    <property type="match status" value="1"/>
</dbReference>
<evidence type="ECO:0000256" key="4">
    <source>
        <dbReference type="ARBA" id="ARBA00022703"/>
    </source>
</evidence>
<dbReference type="FunFam" id="1.25.40.370:FF:000001">
    <property type="entry name" value="Apoptotic protease-activating factor 1"/>
    <property type="match status" value="1"/>
</dbReference>
<dbReference type="InterPro" id="IPR017251">
    <property type="entry name" value="Apaf-1"/>
</dbReference>
<evidence type="ECO:0000256" key="10">
    <source>
        <dbReference type="PROSITE-ProRule" id="PRU00221"/>
    </source>
</evidence>
<dbReference type="GO" id="GO:0043293">
    <property type="term" value="C:apoptosome"/>
    <property type="evidence" value="ECO:0007669"/>
    <property type="project" value="InterPro"/>
</dbReference>
<comment type="subunit">
    <text evidence="9">Monomer. Oligomerizes upon binding of cytochrome c and dATP.</text>
</comment>
<evidence type="ECO:0000313" key="12">
    <source>
        <dbReference type="Ensembl" id="ENSSTUP00000046613.1"/>
    </source>
</evidence>
<feature type="repeat" description="WD" evidence="10">
    <location>
        <begin position="743"/>
        <end position="784"/>
    </location>
</feature>
<dbReference type="GO" id="GO:0042981">
    <property type="term" value="P:regulation of apoptotic process"/>
    <property type="evidence" value="ECO:0007669"/>
    <property type="project" value="InterPro"/>
</dbReference>
<dbReference type="FunFam" id="1.10.533.10:FF:000081">
    <property type="entry name" value="Apoptotic protease-activating factor 1"/>
    <property type="match status" value="1"/>
</dbReference>
<feature type="repeat" description="WD" evidence="10">
    <location>
        <begin position="1105"/>
        <end position="1146"/>
    </location>
</feature>
<dbReference type="SMART" id="SM00320">
    <property type="entry name" value="WD40"/>
    <property type="match status" value="10"/>
</dbReference>
<dbReference type="GO" id="GO:0005524">
    <property type="term" value="F:ATP binding"/>
    <property type="evidence" value="ECO:0007669"/>
    <property type="project" value="UniProtKB-UniRule"/>
</dbReference>
<dbReference type="InterPro" id="IPR019775">
    <property type="entry name" value="WD40_repeat_CS"/>
</dbReference>
<dbReference type="PANTHER" id="PTHR22845">
    <property type="entry name" value="APOPTOTIC PROTEASE-ACTIVATING FACTOR 1"/>
    <property type="match status" value="1"/>
</dbReference>
<sequence>MEEGARSCLLQSRSSLEQDIRASYLMDHMISDGVLTGDEEDRIRSKSTRREQAAALLELLLRKDNQAYISFYNALVRESYGDLASLLHNSLPLVSPEAEKSFSDGGTRYVQAVLSEGGVPQRPVVFVSRPALVNRVREKLYRLQKEPGWVTVFGMAGSGKSVLAAEAVRDHALITECFPGGVHWLSIGQLDRADLLVRIQSLCFRLEQQSQEKDPSSSLHRPPGSLEEAKERLRFLMLRRYPRSLLILDDIWDSSVLRAFDIQCRVMLTTRDRSLADCVSGFKSEVAVESGLEEDQALEILALYVNGKPQRLPEQARSIVRECKGSPLVVSLIGALLREFPDRWAYYLHTLQQKKFKRIRKSSSYDYDALDQAMAASIQVLSEEHRELYIDLTVLEKDVKVPAKVLSVLWDLEPEEVEDVLQDFVNKSLLFRDCHHRPYLYYLHDLQLDFLAEMNRSGLESLHTKVVRQYQQRYSQGPPTSGDEECLYWFRFLTYHMAKANLTQELYSLMFSLDWVRTKAQIMGPAHLINDYVEYGAILDKEVRGHFQEFLSLNGHQLEQRPFPDVVQLALSQPDSSEVYRQALLQAQERATRGGLYLDWVNKSSLKSLSRLVVQPHQGSIYAACFSHDGTKIASCGSSKTLRVFKSTSGEKLLEIQAHDDEVLCCAFSPDDRLLATCSSDRKVKVWNVERGTLMRMFEEEHEEQVNHCQFTNTRRRLLLATLGHIFCTLLWNINKPSSQNTMFGHLEPVNHCCFSPDDAYLSTSSSDGTLKLWEVSSANEWKSIDVADMFPEQREQTAVMVKCSTWSADGRTIICAARNAVFVFDVETAAMLLEIRTSRLSTVQYCHSCPSSNLVAIALSHYAVELWDIETSKKMADCSGHLSWVHGVQFSPDGSLLLSCSDDQTVRVWETNRVHTSSAVCLKRDSDVLFNNGDITVRGLGRTRTNGRTGAVMFQSEDQESRIRCTAICSQTSAVGLGREDGTIQVHTHMHTHIYTLLPSHTYQKVWRWRTGECVVLEGHKEQVRCFSLLTTSPSETHLLSWSFDGTIKVWDMSSGERLQDLVCHQGAVLACDVSPDGQLFATTSADKTAKVWTSASWECVRLLNGHQDCVRSCKFSWDGRRLATGDDNGEIRLWNMKDGTLLKICSSDNKDAMDSLHGGWVTDLHFSPDNTVLLSTGGYIKWWNVEKGEALQTFYPTGANLKRIHVSPDFSTFVTIDNIGILYVLKKVE</sequence>
<dbReference type="GO" id="GO:0097190">
    <property type="term" value="P:apoptotic signaling pathway"/>
    <property type="evidence" value="ECO:0007669"/>
    <property type="project" value="InterPro"/>
</dbReference>
<dbReference type="SUPFAM" id="SSF52540">
    <property type="entry name" value="P-loop containing nucleoside triphosphate hydrolases"/>
    <property type="match status" value="1"/>
</dbReference>
<feature type="domain" description="CARD" evidence="11">
    <location>
        <begin position="1"/>
        <end position="90"/>
    </location>
</feature>
<feature type="repeat" description="WD" evidence="10">
    <location>
        <begin position="879"/>
        <end position="920"/>
    </location>
</feature>
<dbReference type="InterPro" id="IPR001680">
    <property type="entry name" value="WD40_rpt"/>
</dbReference>
<dbReference type="Gene3D" id="1.10.8.430">
    <property type="entry name" value="Helical domain of apoptotic protease-activating factors"/>
    <property type="match status" value="1"/>
</dbReference>
<dbReference type="FunFam" id="3.40.50.300:FF:000502">
    <property type="entry name" value="Apoptotic protease-activating factor 1"/>
    <property type="match status" value="1"/>
</dbReference>
<accession>A0A673ZIF4</accession>
<evidence type="ECO:0000256" key="1">
    <source>
        <dbReference type="ARBA" id="ARBA00004496"/>
    </source>
</evidence>
<dbReference type="PROSITE" id="PS50082">
    <property type="entry name" value="WD_REPEATS_2"/>
    <property type="match status" value="6"/>
</dbReference>
<dbReference type="Pfam" id="PF17908">
    <property type="entry name" value="APAF1_C"/>
    <property type="match status" value="1"/>
</dbReference>
<dbReference type="PRINTS" id="PR00364">
    <property type="entry name" value="DISEASERSIST"/>
</dbReference>
<keyword evidence="13" id="KW-1185">Reference proteome</keyword>
<reference evidence="12" key="1">
    <citation type="submission" date="2025-08" db="UniProtKB">
        <authorList>
            <consortium name="Ensembl"/>
        </authorList>
    </citation>
    <scope>IDENTIFICATION</scope>
</reference>
<feature type="repeat" description="WD" evidence="10">
    <location>
        <begin position="656"/>
        <end position="697"/>
    </location>
</feature>
<evidence type="ECO:0000259" key="11">
    <source>
        <dbReference type="PROSITE" id="PS50209"/>
    </source>
</evidence>
<dbReference type="InterPro" id="IPR001315">
    <property type="entry name" value="CARD"/>
</dbReference>
<dbReference type="PANTHER" id="PTHR22845:SF5">
    <property type="entry name" value="APOPTOTIC PROTEASE-ACTIVATING FACTOR 1"/>
    <property type="match status" value="1"/>
</dbReference>
<dbReference type="SMART" id="SM00114">
    <property type="entry name" value="CARD"/>
    <property type="match status" value="1"/>
</dbReference>
<keyword evidence="7 9" id="KW-0067">ATP-binding</keyword>
<dbReference type="Proteomes" id="UP000472277">
    <property type="component" value="Chromosome 8"/>
</dbReference>
<dbReference type="GeneTree" id="ENSGT00940000157710"/>
<keyword evidence="3 10" id="KW-0853">WD repeat</keyword>
<evidence type="ECO:0000256" key="3">
    <source>
        <dbReference type="ARBA" id="ARBA00022574"/>
    </source>
</evidence>
<dbReference type="SUPFAM" id="SSF82171">
    <property type="entry name" value="DPP6 N-terminal domain-like"/>
    <property type="match status" value="1"/>
</dbReference>
<gene>
    <name evidence="12" type="primary">APAF1</name>
    <name evidence="12" type="synonym">LOC115199073</name>
</gene>
<dbReference type="PROSITE" id="PS00678">
    <property type="entry name" value="WD_REPEATS_1"/>
    <property type="match status" value="3"/>
</dbReference>
<dbReference type="Gene3D" id="3.40.50.300">
    <property type="entry name" value="P-loop containing nucleotide triphosphate hydrolases"/>
    <property type="match status" value="1"/>
</dbReference>
<keyword evidence="5" id="KW-0677">Repeat</keyword>
<dbReference type="InterPro" id="IPR036322">
    <property type="entry name" value="WD40_repeat_dom_sf"/>
</dbReference>
<keyword evidence="4 9" id="KW-0053">Apoptosis</keyword>
<dbReference type="PROSITE" id="PS50209">
    <property type="entry name" value="CARD"/>
    <property type="match status" value="1"/>
</dbReference>
<dbReference type="GO" id="GO:0043531">
    <property type="term" value="F:ADP binding"/>
    <property type="evidence" value="ECO:0007669"/>
    <property type="project" value="InterPro"/>
</dbReference>
<dbReference type="Pfam" id="PF00400">
    <property type="entry name" value="WD40"/>
    <property type="match status" value="8"/>
</dbReference>
<dbReference type="Pfam" id="PF00619">
    <property type="entry name" value="CARD"/>
    <property type="match status" value="1"/>
</dbReference>
<dbReference type="Gene3D" id="2.130.10.10">
    <property type="entry name" value="YVTN repeat-like/Quinoprotein amine dehydrogenase"/>
    <property type="match status" value="2"/>
</dbReference>
<dbReference type="PRINTS" id="PR00320">
    <property type="entry name" value="GPROTEINBRPT"/>
</dbReference>
<protein>
    <recommendedName>
        <fullName evidence="8 9">Apoptotic protease-activating factor 1</fullName>
        <shortName evidence="9">APAF-1</shortName>
    </recommendedName>
</protein>
<dbReference type="Gene3D" id="1.25.40.370">
    <property type="match status" value="1"/>
</dbReference>
<dbReference type="Gene3D" id="1.10.10.10">
    <property type="entry name" value="Winged helix-like DNA-binding domain superfamily/Winged helix DNA-binding domain"/>
    <property type="match status" value="1"/>
</dbReference>
<organism evidence="12 13">
    <name type="scientific">Salmo trutta</name>
    <name type="common">Brown trout</name>
    <dbReference type="NCBI Taxonomy" id="8032"/>
    <lineage>
        <taxon>Eukaryota</taxon>
        <taxon>Metazoa</taxon>
        <taxon>Chordata</taxon>
        <taxon>Craniata</taxon>
        <taxon>Vertebrata</taxon>
        <taxon>Euteleostomi</taxon>
        <taxon>Actinopterygii</taxon>
        <taxon>Neopterygii</taxon>
        <taxon>Teleostei</taxon>
        <taxon>Protacanthopterygii</taxon>
        <taxon>Salmoniformes</taxon>
        <taxon>Salmonidae</taxon>
        <taxon>Salmoninae</taxon>
        <taxon>Salmo</taxon>
    </lineage>
</organism>
<feature type="repeat" description="WD" evidence="10">
    <location>
        <begin position="1018"/>
        <end position="1062"/>
    </location>
</feature>
<dbReference type="SUPFAM" id="SSF47986">
    <property type="entry name" value="DEATH domain"/>
    <property type="match status" value="1"/>
</dbReference>
<dbReference type="InterPro" id="IPR020472">
    <property type="entry name" value="WD40_PAC1"/>
</dbReference>
<dbReference type="InterPro" id="IPR036388">
    <property type="entry name" value="WH-like_DNA-bd_sf"/>
</dbReference>
<evidence type="ECO:0000256" key="9">
    <source>
        <dbReference type="PIRNR" id="PIRNR037646"/>
    </source>
</evidence>
<dbReference type="InterPro" id="IPR011029">
    <property type="entry name" value="DEATH-like_dom_sf"/>
</dbReference>
<dbReference type="InterPro" id="IPR015943">
    <property type="entry name" value="WD40/YVTN_repeat-like_dom_sf"/>
</dbReference>
<evidence type="ECO:0000313" key="13">
    <source>
        <dbReference type="Proteomes" id="UP000472277"/>
    </source>
</evidence>
<keyword evidence="2 9" id="KW-0963">Cytoplasm</keyword>
<dbReference type="AlphaFoldDB" id="A0A673ZIF4"/>
<keyword evidence="6 9" id="KW-0547">Nucleotide-binding</keyword>
<dbReference type="InterPro" id="IPR002182">
    <property type="entry name" value="NB-ARC"/>
</dbReference>
<dbReference type="PROSITE" id="PS50294">
    <property type="entry name" value="WD_REPEATS_REGION"/>
    <property type="match status" value="6"/>
</dbReference>
<dbReference type="Pfam" id="PF00931">
    <property type="entry name" value="NB-ARC"/>
    <property type="match status" value="1"/>
</dbReference>
<evidence type="ECO:0000256" key="8">
    <source>
        <dbReference type="ARBA" id="ARBA00073202"/>
    </source>
</evidence>
<dbReference type="InterPro" id="IPR042197">
    <property type="entry name" value="Apaf_helical"/>
</dbReference>
<comment type="subcellular location">
    <subcellularLocation>
        <location evidence="1 9">Cytoplasm</location>
    </subcellularLocation>
</comment>
<dbReference type="Gene3D" id="1.10.533.10">
    <property type="entry name" value="Death Domain, Fas"/>
    <property type="match status" value="1"/>
</dbReference>
<evidence type="ECO:0000256" key="2">
    <source>
        <dbReference type="ARBA" id="ARBA00022490"/>
    </source>
</evidence>
<name>A0A673ZIF4_SALTR</name>
<dbReference type="SUPFAM" id="SSF50978">
    <property type="entry name" value="WD40 repeat-like"/>
    <property type="match status" value="1"/>
</dbReference>
<dbReference type="Ensembl" id="ENSSTUT00000048630.1">
    <property type="protein sequence ID" value="ENSSTUP00000046613.1"/>
    <property type="gene ID" value="ENSSTUG00000018437.1"/>
</dbReference>
<comment type="function">
    <text evidence="9">Oligomeric Apaf-1 mediates the cytochrome c-dependent autocatalytic activation of pro-caspase-9 (Apaf-3), leading to the activation of caspase-3 and apoptosis. This activation requires ATP.</text>
</comment>
<dbReference type="InterPro" id="IPR027417">
    <property type="entry name" value="P-loop_NTPase"/>
</dbReference>
<dbReference type="CDD" id="cd00200">
    <property type="entry name" value="WD40"/>
    <property type="match status" value="2"/>
</dbReference>
<evidence type="ECO:0000256" key="5">
    <source>
        <dbReference type="ARBA" id="ARBA00022737"/>
    </source>
</evidence>
<evidence type="ECO:0000256" key="6">
    <source>
        <dbReference type="ARBA" id="ARBA00022741"/>
    </source>
</evidence>
<feature type="repeat" description="WD" evidence="10">
    <location>
        <begin position="1063"/>
        <end position="1104"/>
    </location>
</feature>
<evidence type="ECO:0000256" key="7">
    <source>
        <dbReference type="ARBA" id="ARBA00022840"/>
    </source>
</evidence>
<reference evidence="12" key="2">
    <citation type="submission" date="2025-09" db="UniProtKB">
        <authorList>
            <consortium name="Ensembl"/>
        </authorList>
    </citation>
    <scope>IDENTIFICATION</scope>
</reference>
<proteinExistence type="predicted"/>
<dbReference type="Pfam" id="PF21296">
    <property type="entry name" value="WHD_APAF1"/>
    <property type="match status" value="1"/>
</dbReference>
<dbReference type="InterPro" id="IPR041452">
    <property type="entry name" value="APAF1_C"/>
</dbReference>